<dbReference type="EMBL" id="VSWD01000005">
    <property type="protein sequence ID" value="KAK3101065.1"/>
    <property type="molecule type" value="Genomic_DNA"/>
</dbReference>
<dbReference type="SUPFAM" id="SSF49785">
    <property type="entry name" value="Galactose-binding domain-like"/>
    <property type="match status" value="1"/>
</dbReference>
<proteinExistence type="predicted"/>
<dbReference type="AlphaFoldDB" id="A0AA88Y9Y1"/>
<comment type="caution">
    <text evidence="1">The sequence shown here is derived from an EMBL/GenBank/DDBJ whole genome shotgun (WGS) entry which is preliminary data.</text>
</comment>
<dbReference type="Proteomes" id="UP001186944">
    <property type="component" value="Unassembled WGS sequence"/>
</dbReference>
<keyword evidence="2" id="KW-1185">Reference proteome</keyword>
<evidence type="ECO:0000313" key="2">
    <source>
        <dbReference type="Proteomes" id="UP001186944"/>
    </source>
</evidence>
<dbReference type="Gene3D" id="2.60.120.260">
    <property type="entry name" value="Galactose-binding domain-like"/>
    <property type="match status" value="1"/>
</dbReference>
<dbReference type="InterPro" id="IPR008979">
    <property type="entry name" value="Galactose-bd-like_sf"/>
</dbReference>
<sequence length="74" mass="8218">MLFTGERLRDLSVVVAGNDKKYDQTCGHFKGPAGDAPVIHLKCPKNTCGRYVKLQVATSPKTYLHVCEVEVYGY</sequence>
<name>A0AA88Y9Y1_PINIB</name>
<protein>
    <submittedName>
        <fullName evidence="1">Uncharacterized protein</fullName>
    </submittedName>
</protein>
<accession>A0AA88Y9Y1</accession>
<gene>
    <name evidence="1" type="ORF">FSP39_000704</name>
</gene>
<evidence type="ECO:0000313" key="1">
    <source>
        <dbReference type="EMBL" id="KAK3101065.1"/>
    </source>
</evidence>
<reference evidence="1" key="1">
    <citation type="submission" date="2019-08" db="EMBL/GenBank/DDBJ databases">
        <title>The improved chromosome-level genome for the pearl oyster Pinctada fucata martensii using PacBio sequencing and Hi-C.</title>
        <authorList>
            <person name="Zheng Z."/>
        </authorList>
    </citation>
    <scope>NUCLEOTIDE SEQUENCE</scope>
    <source>
        <strain evidence="1">ZZ-2019</strain>
        <tissue evidence="1">Adductor muscle</tissue>
    </source>
</reference>
<organism evidence="1 2">
    <name type="scientific">Pinctada imbricata</name>
    <name type="common">Atlantic pearl-oyster</name>
    <name type="synonym">Pinctada martensii</name>
    <dbReference type="NCBI Taxonomy" id="66713"/>
    <lineage>
        <taxon>Eukaryota</taxon>
        <taxon>Metazoa</taxon>
        <taxon>Spiralia</taxon>
        <taxon>Lophotrochozoa</taxon>
        <taxon>Mollusca</taxon>
        <taxon>Bivalvia</taxon>
        <taxon>Autobranchia</taxon>
        <taxon>Pteriomorphia</taxon>
        <taxon>Pterioida</taxon>
        <taxon>Pterioidea</taxon>
        <taxon>Pteriidae</taxon>
        <taxon>Pinctada</taxon>
    </lineage>
</organism>